<accession>A0A7R9LTV1</accession>
<feature type="non-terminal residue" evidence="1">
    <location>
        <position position="1"/>
    </location>
</feature>
<reference evidence="1" key="1">
    <citation type="submission" date="2020-11" db="EMBL/GenBank/DDBJ databases">
        <authorList>
            <person name="Tran Van P."/>
        </authorList>
    </citation>
    <scope>NUCLEOTIDE SEQUENCE</scope>
</reference>
<dbReference type="EMBL" id="OC895730">
    <property type="protein sequence ID" value="CAD7647821.1"/>
    <property type="molecule type" value="Genomic_DNA"/>
</dbReference>
<proteinExistence type="predicted"/>
<dbReference type="EMBL" id="CAJPIZ010041155">
    <property type="protein sequence ID" value="CAG2121686.1"/>
    <property type="molecule type" value="Genomic_DNA"/>
</dbReference>
<gene>
    <name evidence="1" type="ORF">OSB1V03_LOCUS21632</name>
</gene>
<sequence>EPSNEYIDDDDYDDDIVVTTTTTTTTTTTAATAGPTDRPVAQEIHTKAVYTCSKGSYFDYFERISTTDSNQRIHCNGLFFERHNYTLFGFRNNAKIVLKVVNAYGFLKDVNGSESSTDIGVISGGKCAGAMILKQEANRALSGSCDSPDGVTRVLSRRSDALYAIRGERCGSTCLGHNSVEYWPGKSFRSDN</sequence>
<protein>
    <submittedName>
        <fullName evidence="1">Uncharacterized protein</fullName>
    </submittedName>
</protein>
<evidence type="ECO:0000313" key="1">
    <source>
        <dbReference type="EMBL" id="CAD7647821.1"/>
    </source>
</evidence>
<feature type="non-terminal residue" evidence="1">
    <location>
        <position position="192"/>
    </location>
</feature>
<dbReference type="OrthoDB" id="10656406at2759"/>
<keyword evidence="2" id="KW-1185">Reference proteome</keyword>
<dbReference type="Proteomes" id="UP000759131">
    <property type="component" value="Unassembled WGS sequence"/>
</dbReference>
<name>A0A7R9LTV1_9ACAR</name>
<organism evidence="1">
    <name type="scientific">Medioppia subpectinata</name>
    <dbReference type="NCBI Taxonomy" id="1979941"/>
    <lineage>
        <taxon>Eukaryota</taxon>
        <taxon>Metazoa</taxon>
        <taxon>Ecdysozoa</taxon>
        <taxon>Arthropoda</taxon>
        <taxon>Chelicerata</taxon>
        <taxon>Arachnida</taxon>
        <taxon>Acari</taxon>
        <taxon>Acariformes</taxon>
        <taxon>Sarcoptiformes</taxon>
        <taxon>Oribatida</taxon>
        <taxon>Brachypylina</taxon>
        <taxon>Oppioidea</taxon>
        <taxon>Oppiidae</taxon>
        <taxon>Medioppia</taxon>
    </lineage>
</organism>
<dbReference type="AlphaFoldDB" id="A0A7R9LTV1"/>
<evidence type="ECO:0000313" key="2">
    <source>
        <dbReference type="Proteomes" id="UP000759131"/>
    </source>
</evidence>